<dbReference type="InterPro" id="IPR053137">
    <property type="entry name" value="NLR-like"/>
</dbReference>
<dbReference type="Gene3D" id="1.25.40.10">
    <property type="entry name" value="Tetratricopeptide repeat domain"/>
    <property type="match status" value="3"/>
</dbReference>
<sequence>MMSSKEIQRTNRSPIRGRSTDWGIRMTDEGAVAPARPGLFDYYTAAGGLADAFANGPASAGQPTTEPPFGLTPPVLHGRDTLKRTLNAALGQDGAPIIVLHGIAGGGKSSLALWLAVQARDQGIDVYWVRGAEVARSMLAVAAACGVPPRELRAAQSDYGQVRELVWRGLESADRRWLLVFDNVDDLRRGQLLGASADHYDGTGWIRPGRAGLVLVTTRRGDQHPWGDAARLHRVNPLENADGAALLLERAPNAGDPTDAALLSAQLGGLPLALRLAGGYLCDPLARYRTFAAYGAAVRDDLALLDAGEPTPADPDDEADARRSVRLTWELTLRLLAEHGMPAARQLLQLLSCYGSPHPIDLGLLVAGAPLAPLGPPAADLTQTALDQIVRNMRTHALLDQLAATEDDTAHGDCVALHPLLAEVVAASRDSGPDRAAVWTTAVGLLAEFTSVTKPSDGERRWSTLPSLHRGVLERLPDESADTLARAVDAASTCAGYLFVDGALRDAHTLIELALLRSAALALGHDVDHIRVHLESRLGAAVVNGAEGNATVVCSELRTLLADARALLPPDDKLLIGVRLQLAQALATSGTAEAESMYRELLDDHARGICAEAATETHLGYGRLLNTTGRYDEAARELGLALDARLAEVDQDRDHPAVLVIRAVLAEVTAGQGRLGEARDELRAVLRVQERRYGPDSPHTLATRMALLAILRLLNDTGGAEIQLSELLRIQRDALNPEHPMALLGLAALINTRGADLADEDPVGDEQRVLAIADAMAKSVGENSSAVVNIRMSAAFRHFRYDPVGGAGAIEELIERQTRLFGPNDLMVLNNRLVYAQLIIESDRDNPRAEAMLRALLRDQIAALGTDHPQTVYARSALAHITRRNGDLAECEQLLRDTIDVQGRLYGRDHETIWSLRSTLVQVLCEQRRFLDAERDLISLIDSLRFDGDAARPLPAQVMLALIHLTLGRPAEAERELREVLSTLRSLSDSEHDIEVVRWALCDAIRAQGGRHAEALELLTSVAARLAELGDTGVDSAAAHMDLGELSHECGNYADAERELQLALAELAPEDRDGPLAARIRRGLSVIAQELNAAEPATPPVIDLESEDASPVSPSGPAVDLPDSVDDPWSAYLRGDGDRPVSAEPVPEPGTRESDSTSAESNALVTCGDAPDSSADPRPADLLEARPTATDSNSKAIAGENNPLIEPTNRLPYPAIGRPSTTGRRDARTLRRDMAKLLVHPNVSDIDRAAIRHRYALALRDLGFLAAAYGQIAIAVAIYRRTGGADHSRCRADAEIIAAELRNPPASAVPDGPRH</sequence>
<dbReference type="Proteomes" id="UP000503540">
    <property type="component" value="Chromosome"/>
</dbReference>
<dbReference type="InterPro" id="IPR027417">
    <property type="entry name" value="P-loop_NTPase"/>
</dbReference>
<dbReference type="KEGG" id="nah:F5544_13080"/>
<dbReference type="Pfam" id="PF13424">
    <property type="entry name" value="TPR_12"/>
    <property type="match status" value="1"/>
</dbReference>
<dbReference type="Pfam" id="PF13374">
    <property type="entry name" value="TPR_10"/>
    <property type="match status" value="1"/>
</dbReference>
<dbReference type="PRINTS" id="PR00364">
    <property type="entry name" value="DISEASERSIST"/>
</dbReference>
<reference evidence="2 3" key="1">
    <citation type="journal article" date="2019" name="ACS Chem. Biol.">
        <title>Identification and Mobilization of a Cryptic Antibiotic Biosynthesis Gene Locus from a Human-Pathogenic Nocardia Isolate.</title>
        <authorList>
            <person name="Herisse M."/>
            <person name="Ishida K."/>
            <person name="Porter J.L."/>
            <person name="Howden B."/>
            <person name="Hertweck C."/>
            <person name="Stinear T.P."/>
            <person name="Pidot S.J."/>
        </authorList>
    </citation>
    <scope>NUCLEOTIDE SEQUENCE [LARGE SCALE GENOMIC DNA]</scope>
    <source>
        <strain evidence="2 3">AUSMDU00012717</strain>
    </source>
</reference>
<dbReference type="Gene3D" id="3.40.50.300">
    <property type="entry name" value="P-loop containing nucleotide triphosphate hydrolases"/>
    <property type="match status" value="1"/>
</dbReference>
<gene>
    <name evidence="2" type="ORF">F5544_13080</name>
</gene>
<dbReference type="SUPFAM" id="SSF52540">
    <property type="entry name" value="P-loop containing nucleoside triphosphate hydrolases"/>
    <property type="match status" value="1"/>
</dbReference>
<dbReference type="SUPFAM" id="SSF48452">
    <property type="entry name" value="TPR-like"/>
    <property type="match status" value="3"/>
</dbReference>
<evidence type="ECO:0000313" key="3">
    <source>
        <dbReference type="Proteomes" id="UP000503540"/>
    </source>
</evidence>
<organism evidence="2 3">
    <name type="scientific">Nocardia arthritidis</name>
    <dbReference type="NCBI Taxonomy" id="228602"/>
    <lineage>
        <taxon>Bacteria</taxon>
        <taxon>Bacillati</taxon>
        <taxon>Actinomycetota</taxon>
        <taxon>Actinomycetes</taxon>
        <taxon>Mycobacteriales</taxon>
        <taxon>Nocardiaceae</taxon>
        <taxon>Nocardia</taxon>
    </lineage>
</organism>
<accession>A0A6G9YB66</accession>
<protein>
    <submittedName>
        <fullName evidence="2">Tetratricopeptide repeat protein</fullName>
    </submittedName>
</protein>
<feature type="compositionally biased region" description="Polar residues" evidence="1">
    <location>
        <begin position="1"/>
        <end position="13"/>
    </location>
</feature>
<dbReference type="InterPro" id="IPR011990">
    <property type="entry name" value="TPR-like_helical_dom_sf"/>
</dbReference>
<name>A0A6G9YB66_9NOCA</name>
<feature type="region of interest" description="Disordered" evidence="1">
    <location>
        <begin position="1"/>
        <end position="22"/>
    </location>
</feature>
<dbReference type="PANTHER" id="PTHR46082:SF6">
    <property type="entry name" value="AAA+ ATPASE DOMAIN-CONTAINING PROTEIN-RELATED"/>
    <property type="match status" value="1"/>
</dbReference>
<dbReference type="EMBL" id="CP046172">
    <property type="protein sequence ID" value="QIS10505.1"/>
    <property type="molecule type" value="Genomic_DNA"/>
</dbReference>
<proteinExistence type="predicted"/>
<evidence type="ECO:0000256" key="1">
    <source>
        <dbReference type="SAM" id="MobiDB-lite"/>
    </source>
</evidence>
<feature type="region of interest" description="Disordered" evidence="1">
    <location>
        <begin position="1103"/>
        <end position="1226"/>
    </location>
</feature>
<keyword evidence="3" id="KW-1185">Reference proteome</keyword>
<dbReference type="PANTHER" id="PTHR46082">
    <property type="entry name" value="ATP/GTP-BINDING PROTEIN-RELATED"/>
    <property type="match status" value="1"/>
</dbReference>
<evidence type="ECO:0000313" key="2">
    <source>
        <dbReference type="EMBL" id="QIS10505.1"/>
    </source>
</evidence>